<feature type="transmembrane region" description="Helical" evidence="5">
    <location>
        <begin position="68"/>
        <end position="89"/>
    </location>
</feature>
<feature type="disulfide bond" evidence="2">
    <location>
        <begin position="1491"/>
        <end position="1506"/>
    </location>
</feature>
<reference evidence="7" key="2">
    <citation type="submission" date="2020-05" db="UniProtKB">
        <authorList>
            <consortium name="EnsemblMetazoa"/>
        </authorList>
    </citation>
    <scope>IDENTIFICATION</scope>
    <source>
        <strain evidence="7">IAEA</strain>
    </source>
</reference>
<dbReference type="PROSITE" id="PS00135">
    <property type="entry name" value="TRYPSIN_SER"/>
    <property type="match status" value="1"/>
</dbReference>
<evidence type="ECO:0000256" key="1">
    <source>
        <dbReference type="ARBA" id="ARBA00023157"/>
    </source>
</evidence>
<dbReference type="InterPro" id="IPR002172">
    <property type="entry name" value="LDrepeatLR_classA_rpt"/>
</dbReference>
<feature type="disulfide bond" evidence="2">
    <location>
        <begin position="1529"/>
        <end position="1544"/>
    </location>
</feature>
<dbReference type="Proteomes" id="UP000091820">
    <property type="component" value="Unassembled WGS sequence"/>
</dbReference>
<dbReference type="PROSITE" id="PS00134">
    <property type="entry name" value="TRYPSIN_HIS"/>
    <property type="match status" value="1"/>
</dbReference>
<dbReference type="Pfam" id="PF09342">
    <property type="entry name" value="DUF1986"/>
    <property type="match status" value="1"/>
</dbReference>
<dbReference type="InterPro" id="IPR043504">
    <property type="entry name" value="Peptidase_S1_PA_chymotrypsin"/>
</dbReference>
<reference evidence="8" key="1">
    <citation type="submission" date="2014-03" db="EMBL/GenBank/DDBJ databases">
        <authorList>
            <person name="Aksoy S."/>
            <person name="Warren W."/>
            <person name="Wilson R.K."/>
        </authorList>
    </citation>
    <scope>NUCLEOTIDE SEQUENCE [LARGE SCALE GENOMIC DNA]</scope>
    <source>
        <strain evidence="8">IAEA</strain>
    </source>
</reference>
<feature type="transmembrane region" description="Helical" evidence="5">
    <location>
        <begin position="6"/>
        <end position="24"/>
    </location>
</feature>
<dbReference type="InterPro" id="IPR018114">
    <property type="entry name" value="TRYPSIN_HIS"/>
</dbReference>
<accession>A0A1A9W4A8</accession>
<organism evidence="7 8">
    <name type="scientific">Glossina brevipalpis</name>
    <dbReference type="NCBI Taxonomy" id="37001"/>
    <lineage>
        <taxon>Eukaryota</taxon>
        <taxon>Metazoa</taxon>
        <taxon>Ecdysozoa</taxon>
        <taxon>Arthropoda</taxon>
        <taxon>Hexapoda</taxon>
        <taxon>Insecta</taxon>
        <taxon>Pterygota</taxon>
        <taxon>Neoptera</taxon>
        <taxon>Endopterygota</taxon>
        <taxon>Diptera</taxon>
        <taxon>Brachycera</taxon>
        <taxon>Muscomorpha</taxon>
        <taxon>Hippoboscoidea</taxon>
        <taxon>Glossinidae</taxon>
        <taxon>Glossina</taxon>
    </lineage>
</organism>
<dbReference type="EnsemblMetazoa" id="GBRI005801-RA">
    <property type="protein sequence ID" value="GBRI005801-PA"/>
    <property type="gene ID" value="GBRI005801"/>
</dbReference>
<dbReference type="InterPro" id="IPR015420">
    <property type="entry name" value="Peptidase_S1A_nudel"/>
</dbReference>
<dbReference type="CDD" id="cd00190">
    <property type="entry name" value="Tryp_SPc"/>
    <property type="match status" value="1"/>
</dbReference>
<evidence type="ECO:0000313" key="7">
    <source>
        <dbReference type="EnsemblMetazoa" id="GBRI005801-PA"/>
    </source>
</evidence>
<feature type="disulfide bond" evidence="2">
    <location>
        <begin position="2171"/>
        <end position="2183"/>
    </location>
</feature>
<dbReference type="InterPro" id="IPR033116">
    <property type="entry name" value="TRYPSIN_SER"/>
</dbReference>
<feature type="disulfide bond" evidence="2">
    <location>
        <begin position="765"/>
        <end position="780"/>
    </location>
</feature>
<name>A0A1A9W4A8_9MUSC</name>
<dbReference type="SUPFAM" id="SSF50494">
    <property type="entry name" value="Trypsin-like serine proteases"/>
    <property type="match status" value="2"/>
</dbReference>
<dbReference type="PROSITE" id="PS50240">
    <property type="entry name" value="TRYPSIN_DOM"/>
    <property type="match status" value="2"/>
</dbReference>
<evidence type="ECO:0000256" key="4">
    <source>
        <dbReference type="SAM" id="MobiDB-lite"/>
    </source>
</evidence>
<dbReference type="SUPFAM" id="SSF57424">
    <property type="entry name" value="LDL receptor-like module"/>
    <property type="match status" value="6"/>
</dbReference>
<evidence type="ECO:0000256" key="3">
    <source>
        <dbReference type="RuleBase" id="RU363034"/>
    </source>
</evidence>
<dbReference type="Pfam" id="PF00089">
    <property type="entry name" value="Trypsin"/>
    <property type="match status" value="1"/>
</dbReference>
<dbReference type="PANTHER" id="PTHR24258:SF140">
    <property type="entry name" value="BCDNA.GH08420-RELATED"/>
    <property type="match status" value="1"/>
</dbReference>
<dbReference type="PROSITE" id="PS50068">
    <property type="entry name" value="LDLRA_2"/>
    <property type="match status" value="8"/>
</dbReference>
<dbReference type="PRINTS" id="PR00261">
    <property type="entry name" value="LDLRECEPTOR"/>
</dbReference>
<dbReference type="GO" id="GO:0006508">
    <property type="term" value="P:proteolysis"/>
    <property type="evidence" value="ECO:0007669"/>
    <property type="project" value="UniProtKB-KW"/>
</dbReference>
<keyword evidence="8" id="KW-1185">Reference proteome</keyword>
<keyword evidence="5" id="KW-0472">Membrane</keyword>
<dbReference type="Pfam" id="PF00057">
    <property type="entry name" value="Ldl_recept_a"/>
    <property type="match status" value="1"/>
</dbReference>
<feature type="disulfide bond" evidence="2">
    <location>
        <begin position="2178"/>
        <end position="2196"/>
    </location>
</feature>
<dbReference type="SMART" id="SM00192">
    <property type="entry name" value="LDLa"/>
    <property type="match status" value="8"/>
</dbReference>
<feature type="disulfide bond" evidence="2">
    <location>
        <begin position="2190"/>
        <end position="2205"/>
    </location>
</feature>
<dbReference type="CDD" id="cd00112">
    <property type="entry name" value="LDLa"/>
    <property type="match status" value="7"/>
</dbReference>
<dbReference type="GO" id="GO:0004252">
    <property type="term" value="F:serine-type endopeptidase activity"/>
    <property type="evidence" value="ECO:0007669"/>
    <property type="project" value="InterPro"/>
</dbReference>
<dbReference type="STRING" id="37001.A0A1A9W4A8"/>
<keyword evidence="1 2" id="KW-1015">Disulfide bond</keyword>
<dbReference type="PANTHER" id="PTHR24258">
    <property type="entry name" value="SERINE PROTEASE-RELATED"/>
    <property type="match status" value="1"/>
</dbReference>
<dbReference type="FunFam" id="4.10.400.10:FF:000210">
    <property type="entry name" value="Serine protease nudel"/>
    <property type="match status" value="1"/>
</dbReference>
<comment type="caution">
    <text evidence="2">Lacks conserved residue(s) required for the propagation of feature annotation.</text>
</comment>
<dbReference type="SMART" id="SM00020">
    <property type="entry name" value="Tryp_SPc"/>
    <property type="match status" value="1"/>
</dbReference>
<feature type="disulfide bond" evidence="2">
    <location>
        <begin position="842"/>
        <end position="857"/>
    </location>
</feature>
<keyword evidence="5" id="KW-0812">Transmembrane</keyword>
<feature type="domain" description="Peptidase S1" evidence="6">
    <location>
        <begin position="1765"/>
        <end position="2023"/>
    </location>
</feature>
<dbReference type="Gene3D" id="4.10.400.10">
    <property type="entry name" value="Low-density Lipoprotein Receptor"/>
    <property type="match status" value="7"/>
</dbReference>
<dbReference type="Gene3D" id="2.40.10.10">
    <property type="entry name" value="Trypsin-like serine proteases"/>
    <property type="match status" value="3"/>
</dbReference>
<feature type="disulfide bond" evidence="2">
    <location>
        <begin position="2065"/>
        <end position="2083"/>
    </location>
</feature>
<feature type="disulfide bond" evidence="2">
    <location>
        <begin position="1253"/>
        <end position="1265"/>
    </location>
</feature>
<dbReference type="InterPro" id="IPR001254">
    <property type="entry name" value="Trypsin_dom"/>
</dbReference>
<feature type="disulfide bond" evidence="2">
    <location>
        <begin position="1272"/>
        <end position="1287"/>
    </location>
</feature>
<keyword evidence="3" id="KW-0378">Hydrolase</keyword>
<dbReference type="FunFam" id="2.40.10.10:FF:000111">
    <property type="entry name" value="Blast:Serine protease nudel"/>
    <property type="match status" value="1"/>
</dbReference>
<sequence length="2360" mass="267620">MRIVLSTYMCAFLLTVIFFFKLVTQKGLNGLKFKMFTKFSATTDYKVLKNPHRQPNLQCHRLMFRKTLILFVAIFVVLTILIILNGFAFERLNDDGVVPTDFDEGEESNRIVKMNWRNQHLKDKRYQYKRERHKRGLLNALDPLTSQQTDISLQNFSAIRDKRNKLSIKKLENEYIRCKKESTDDKNCTVVFMKMYKLAKEISKQMEKMKNIIRDSELLLQQHSDSGDESKEQNAQKDDITIDLTSMEDTEDTISASSIAISNHTNKNLMNAEKIESTKISWILDGPDNTSSVEFAFLPAITQQNISATTIASVYDQIVESITTETLISVDNLEAKSKILETTASPAKLTNETDKIVLLNGNINKSSLSSSASVLDWYNSQENLIESKLSSQLTTNSKTVLKDPVSEHENIIDSITDCVLDRKIEIRLDNCTLRDEQNPDGLIENYNNSDKAGTNISNKFSTSAEPIKYSWIIDSGVHSAEVETSENGRKEILRLCQDEECRKPHSQMNVTGLISEQQHHDRANGQQIESSGSSPTFSSPKYFNIMESVNDNNLKFEPKLNPINPHGLTVDGQLRTLCEHMAKHNRDNKSNIDASLQSQTIQQVRSTTESSSHEIASRVPFTSRGPISSILDTVEMKQTAAHISFKPQSKLSDIPLICSCRSLFNGQPFKYPPIINSGVAIRPYPNQYYPNYEANTAPGEPDILFSDKYPSFNEQETENDFHSGIITAVQDIADLRGIQSQSICTHPDQIACFVGNECVKDRAWCDGKIDCSDSSDELACSCRQRMSEDRICDGYSDCPKDEDEIGCFGCDKFMYSCYSNQLEYELNNRSIISMCFSNLEKCDGFNHCLNGKDEMDCSMITINADKRHRAMKPVSFSEGYLYRNYRGRWYPVCNNAGEWAREACVNEGGHVGLPNISFQTTSLPGPFIEPTWASQPRFSHSCQKRNSHHMLIDQAAYVICNSPQCGIVKQCPESLFIRNSKRIGKLQAQHKKRLVNDGDERIVGGSLSKPMEWPFIVAISRNGNFHCGGSIYSAHWIITAAHCVVNFHKYYYEIKAGVLRLSSASATTQIRPVLDVFVHQDYQRLTMSNDIALLRLAVPLLFNRWVKPICLPNLDRTANNKNWMWGPEENTLCTIVGWGAIRERGPGSDLLRQVSVPIRGECPHEDDQMARAICAGDPDGGRDACQGDSGGPLFCRSATNPSEWYLAGVVSHGNGCARPSEFGAYTRVALYVDWIENVINSKYTSSLKPQEICPGYVCIENEKRCLPQRKRCDRYVDCLKGDDEMGCSYNLVSDLGEPRNNNFNISDYYFENDEGSAVNISQNQTIRLNEGNLNASTTSAIKNEFEATTLNEETSSKSVFDIPTTNLSSATVTTVENVVKIVDLESATLSSAKITTVAAIKETLVTVSTTSVPLSTFESYSLQAIPSNETTTIKERALKSQSIQKFRCKKMDQIIDYKQRCDRILDCEDGTDEEECKCRDYLKGDLTVLLCDGKPDCKDLTDEEYCNDCNSDEYWCPISKICLSLAKRCDSIYDCNHKEDERDCIALTDGTEVVLDRNKQPTLKSSGVVTENSQGIWRPLCLRDNVRNESNVEKTAHEVCLKLGFQEFKSYNAIKLEQLNYNVPISPEIGLTTYFSEDVQGVTADNYYLNHVQDKYAKKIPQQQSSKKLERILKPSVECLTLYLDCHAKYGKIEPLKTKSAGIEKPIRRPLFREYDFKPILIKHERPNVFLKPQVPIMEVRKKAELMDKLRNIIETKSRDDLNIMVNDKLHEAVEELHWPWLVDIYANGKLWCLGILLEKNWVIVHETCYFGVRLSTDYLVALMGGGKSKHAIHRSNHEEIRRIDCIEVIPSSDVLLMHLEQPVRMSHFIMPTTLIELSTEVSSNEPVQCLGILHENESGRIKAVSMVKETLSALSELCNNNNNKEAFACYRLIEKKPSRKLLRETDISIEDFASLSEEIELHDYEQDNDTHVLSKFTSCTRFGNKDPDVNLLEPIDQGVTVCRSNHTGWYPIALFSYNNTNCTSFKFGFPVRILEKAYGTIQQIIEQPTCNISYNAPACPSMRCPLGSCLNESQFCDDHHDCHDGRDEETNMCQHRKRGCSPSEMKCQSSGKCVPKMKFCDHMPDCDDFTDEPTICSCFTYLRATDPSKICDGIRNCWDKSDESAALCNCTADSFQCSINDCIPQEYVCDNQVDCKNGLDERFCYGLEYPREVRKSDDVIKGNTKSRPYGQIIEQKFGLWETKCFPKSNPPTIVEVHEICRKLGYHPYNQPSYRLIDDALNTIVETKGIFAHRDRAFDDNETLNERYRPPTKVVVISKFSPLTLNDELIVFLKSSRPIAELVRWNKTDSNECFRLEVSC</sequence>
<dbReference type="InterPro" id="IPR036055">
    <property type="entry name" value="LDL_receptor-like_sf"/>
</dbReference>
<dbReference type="VEuPathDB" id="VectorBase:GBRI005801"/>
<dbReference type="InterPro" id="IPR009003">
    <property type="entry name" value="Peptidase_S1_PA"/>
</dbReference>
<feature type="domain" description="Peptidase S1" evidence="6">
    <location>
        <begin position="1002"/>
        <end position="1240"/>
    </location>
</feature>
<evidence type="ECO:0000259" key="6">
    <source>
        <dbReference type="PROSITE" id="PS50240"/>
    </source>
</evidence>
<keyword evidence="3" id="KW-0720">Serine protease</keyword>
<keyword evidence="5" id="KW-1133">Transmembrane helix</keyword>
<evidence type="ECO:0000256" key="2">
    <source>
        <dbReference type="PROSITE-ProRule" id="PRU00124"/>
    </source>
</evidence>
<feature type="region of interest" description="Disordered" evidence="4">
    <location>
        <begin position="516"/>
        <end position="538"/>
    </location>
</feature>
<proteinExistence type="predicted"/>
<keyword evidence="3" id="KW-0645">Protease</keyword>
<evidence type="ECO:0000256" key="5">
    <source>
        <dbReference type="SAM" id="Phobius"/>
    </source>
</evidence>
<protein>
    <recommendedName>
        <fullName evidence="6">Peptidase S1 domain-containing protein</fullName>
    </recommendedName>
</protein>
<evidence type="ECO:0000313" key="8">
    <source>
        <dbReference type="Proteomes" id="UP000091820"/>
    </source>
</evidence>